<feature type="transmembrane region" description="Helical" evidence="4">
    <location>
        <begin position="6"/>
        <end position="26"/>
    </location>
</feature>
<sequence>MIENWVFLVRVMTIGSGLTLIAMVVASEVRLAIRVPLIGMLIGVIGYLLNSTPLMTSNGPMDPWIDLVSLSSPFWIWLFARRLFEREPEQRVMLGAAAAMLLGWFLSNFVPVTGLTGFILLHLVALALIADLVRVGIFERVDDLVEQRRIVRLWLPLLVAAQAGQILIVELLELFSDVDSGYPPASLFNSVIILLIMLFAALALFRTQPDLLPSEEEQGTPPEDLPQPLDLTPSEQVLHDKLKAAMSQGAYRELGLTITVLADHLDTPEHRLRALINRRLGHRNFSAFLNRHRIAEAREKLSSPDDVDLPVLTIAMDLGYNSLPTFNRAFRSETGTTPSEFRRLAFSDSEEVWADTAGQN</sequence>
<evidence type="ECO:0000313" key="7">
    <source>
        <dbReference type="Proteomes" id="UP000316343"/>
    </source>
</evidence>
<comment type="caution">
    <text evidence="6">The sequence shown here is derived from an EMBL/GenBank/DDBJ whole genome shotgun (WGS) entry which is preliminary data.</text>
</comment>
<proteinExistence type="predicted"/>
<dbReference type="Gene3D" id="1.10.10.60">
    <property type="entry name" value="Homeodomain-like"/>
    <property type="match status" value="1"/>
</dbReference>
<feature type="transmembrane region" description="Helical" evidence="4">
    <location>
        <begin position="61"/>
        <end position="80"/>
    </location>
</feature>
<protein>
    <submittedName>
        <fullName evidence="6">AraC family transcriptional regulator</fullName>
    </submittedName>
</protein>
<keyword evidence="4" id="KW-0472">Membrane</keyword>
<dbReference type="OrthoDB" id="5492415at2"/>
<feature type="transmembrane region" description="Helical" evidence="4">
    <location>
        <begin position="115"/>
        <end position="133"/>
    </location>
</feature>
<dbReference type="PANTHER" id="PTHR43280">
    <property type="entry name" value="ARAC-FAMILY TRANSCRIPTIONAL REGULATOR"/>
    <property type="match status" value="1"/>
</dbReference>
<keyword evidence="4" id="KW-1133">Transmembrane helix</keyword>
<feature type="transmembrane region" description="Helical" evidence="4">
    <location>
        <begin position="153"/>
        <end position="175"/>
    </location>
</feature>
<dbReference type="PANTHER" id="PTHR43280:SF29">
    <property type="entry name" value="ARAC-FAMILY TRANSCRIPTIONAL REGULATOR"/>
    <property type="match status" value="1"/>
</dbReference>
<dbReference type="InterPro" id="IPR018060">
    <property type="entry name" value="HTH_AraC"/>
</dbReference>
<keyword evidence="1" id="KW-0805">Transcription regulation</keyword>
<dbReference type="InterPro" id="IPR020449">
    <property type="entry name" value="Tscrpt_reg_AraC-type_HTH"/>
</dbReference>
<dbReference type="GO" id="GO:0003700">
    <property type="term" value="F:DNA-binding transcription factor activity"/>
    <property type="evidence" value="ECO:0007669"/>
    <property type="project" value="InterPro"/>
</dbReference>
<evidence type="ECO:0000256" key="4">
    <source>
        <dbReference type="SAM" id="Phobius"/>
    </source>
</evidence>
<keyword evidence="2" id="KW-0238">DNA-binding</keyword>
<dbReference type="InterPro" id="IPR009057">
    <property type="entry name" value="Homeodomain-like_sf"/>
</dbReference>
<evidence type="ECO:0000256" key="1">
    <source>
        <dbReference type="ARBA" id="ARBA00023015"/>
    </source>
</evidence>
<dbReference type="PROSITE" id="PS00041">
    <property type="entry name" value="HTH_ARAC_FAMILY_1"/>
    <property type="match status" value="1"/>
</dbReference>
<reference evidence="6 7" key="1">
    <citation type="submission" date="2019-06" db="EMBL/GenBank/DDBJ databases">
        <title>Erythrobacter insulae sp. nov., isolated from a tidal flat.</title>
        <authorList>
            <person name="Yoon J.-H."/>
        </authorList>
    </citation>
    <scope>NUCLEOTIDE SEQUENCE [LARGE SCALE GENOMIC DNA]</scope>
    <source>
        <strain evidence="6 7">JBTF-M21</strain>
    </source>
</reference>
<feature type="transmembrane region" description="Helical" evidence="4">
    <location>
        <begin position="92"/>
        <end position="109"/>
    </location>
</feature>
<dbReference type="PROSITE" id="PS01124">
    <property type="entry name" value="HTH_ARAC_FAMILY_2"/>
    <property type="match status" value="1"/>
</dbReference>
<dbReference type="Pfam" id="PF12833">
    <property type="entry name" value="HTH_18"/>
    <property type="match status" value="1"/>
</dbReference>
<dbReference type="EMBL" id="VHJK01000001">
    <property type="protein sequence ID" value="TRD10507.1"/>
    <property type="molecule type" value="Genomic_DNA"/>
</dbReference>
<accession>A0A547P8S6</accession>
<name>A0A547P8S6_9SPHN</name>
<evidence type="ECO:0000259" key="5">
    <source>
        <dbReference type="PROSITE" id="PS01124"/>
    </source>
</evidence>
<evidence type="ECO:0000313" key="6">
    <source>
        <dbReference type="EMBL" id="TRD10507.1"/>
    </source>
</evidence>
<keyword evidence="3" id="KW-0804">Transcription</keyword>
<organism evidence="6 7">
    <name type="scientific">Erythrobacter insulae</name>
    <dbReference type="NCBI Taxonomy" id="2584124"/>
    <lineage>
        <taxon>Bacteria</taxon>
        <taxon>Pseudomonadati</taxon>
        <taxon>Pseudomonadota</taxon>
        <taxon>Alphaproteobacteria</taxon>
        <taxon>Sphingomonadales</taxon>
        <taxon>Erythrobacteraceae</taxon>
        <taxon>Erythrobacter/Porphyrobacter group</taxon>
        <taxon>Erythrobacter</taxon>
    </lineage>
</organism>
<dbReference type="PRINTS" id="PR00032">
    <property type="entry name" value="HTHARAC"/>
</dbReference>
<dbReference type="RefSeq" id="WP_142786769.1">
    <property type="nucleotide sequence ID" value="NZ_VHJK01000001.1"/>
</dbReference>
<feature type="domain" description="HTH araC/xylS-type" evidence="5">
    <location>
        <begin position="240"/>
        <end position="344"/>
    </location>
</feature>
<dbReference type="Proteomes" id="UP000316343">
    <property type="component" value="Unassembled WGS sequence"/>
</dbReference>
<evidence type="ECO:0000256" key="3">
    <source>
        <dbReference type="ARBA" id="ARBA00023163"/>
    </source>
</evidence>
<dbReference type="AlphaFoldDB" id="A0A547P8S6"/>
<keyword evidence="4" id="KW-0812">Transmembrane</keyword>
<gene>
    <name evidence="6" type="ORF">FGU71_00580</name>
</gene>
<feature type="transmembrane region" description="Helical" evidence="4">
    <location>
        <begin position="187"/>
        <end position="205"/>
    </location>
</feature>
<feature type="transmembrane region" description="Helical" evidence="4">
    <location>
        <begin position="31"/>
        <end position="49"/>
    </location>
</feature>
<dbReference type="SUPFAM" id="SSF46689">
    <property type="entry name" value="Homeodomain-like"/>
    <property type="match status" value="1"/>
</dbReference>
<dbReference type="InterPro" id="IPR018062">
    <property type="entry name" value="HTH_AraC-typ_CS"/>
</dbReference>
<dbReference type="SMART" id="SM00342">
    <property type="entry name" value="HTH_ARAC"/>
    <property type="match status" value="1"/>
</dbReference>
<evidence type="ECO:0000256" key="2">
    <source>
        <dbReference type="ARBA" id="ARBA00023125"/>
    </source>
</evidence>
<keyword evidence="7" id="KW-1185">Reference proteome</keyword>
<dbReference type="GO" id="GO:0043565">
    <property type="term" value="F:sequence-specific DNA binding"/>
    <property type="evidence" value="ECO:0007669"/>
    <property type="project" value="InterPro"/>
</dbReference>